<evidence type="ECO:0000313" key="1">
    <source>
        <dbReference type="EMBL" id="CPV58316.1"/>
    </source>
</evidence>
<organism evidence="1 2">
    <name type="scientific">Mycobacteroides abscessus</name>
    <dbReference type="NCBI Taxonomy" id="36809"/>
    <lineage>
        <taxon>Bacteria</taxon>
        <taxon>Bacillati</taxon>
        <taxon>Actinomycetota</taxon>
        <taxon>Actinomycetes</taxon>
        <taxon>Mycobacteriales</taxon>
        <taxon>Mycobacteriaceae</taxon>
        <taxon>Mycobacteroides</taxon>
    </lineage>
</organism>
<dbReference type="EMBL" id="CSWP01000006">
    <property type="protein sequence ID" value="CPV58316.1"/>
    <property type="molecule type" value="Genomic_DNA"/>
</dbReference>
<dbReference type="AlphaFoldDB" id="A0A0U0ZPB8"/>
<reference evidence="1 2" key="1">
    <citation type="submission" date="2015-03" db="EMBL/GenBank/DDBJ databases">
        <authorList>
            <person name="Murphy D."/>
        </authorList>
    </citation>
    <scope>NUCLEOTIDE SEQUENCE [LARGE SCALE GENOMIC DNA]</scope>
    <source>
        <strain evidence="1 2">PAP088</strain>
    </source>
</reference>
<dbReference type="Gene3D" id="3.40.830.10">
    <property type="entry name" value="LigB-like"/>
    <property type="match status" value="1"/>
</dbReference>
<name>A0A0U0ZPB8_9MYCO</name>
<sequence length="250" mass="26992">MALVSAAMCPHPMMLIPDIAGDADREWRWLRGACLESVRRLNIPIVGGGQSIAWKAPHLVVIVGGDDVTRSFDPACAYGSLWSSGVRWNYGWGIDSEDPQPLPLSLTVGYWLMSNSRLGDSGMIVADVIFQSVDFHASPQECAELGQDLAGRAERVSMIVMGEGSTCMTAAARARDAGDAKRSDDEVMRAFDEADAKALAKLEFRGTETGRAAWQVLAGAAGVQRFHGHLHANGSRSYRGYFAASWTSQS</sequence>
<protein>
    <submittedName>
        <fullName evidence="1">Uncharacterized conserved protein</fullName>
    </submittedName>
</protein>
<accession>A0A0U0ZPB8</accession>
<gene>
    <name evidence="1" type="ORF">ERS075579_02975</name>
</gene>
<evidence type="ECO:0000313" key="2">
    <source>
        <dbReference type="Proteomes" id="UP000045782"/>
    </source>
</evidence>
<dbReference type="RefSeq" id="WP_016342088.1">
    <property type="nucleotide sequence ID" value="NZ_JAAZWG010000002.1"/>
</dbReference>
<proteinExistence type="predicted"/>
<dbReference type="Proteomes" id="UP000045782">
    <property type="component" value="Unassembled WGS sequence"/>
</dbReference>